<comment type="subcellular location">
    <subcellularLocation>
        <location evidence="1">Membrane</location>
        <topology evidence="1">Multi-pass membrane protein</topology>
    </subcellularLocation>
</comment>
<evidence type="ECO:0000256" key="3">
    <source>
        <dbReference type="ARBA" id="ARBA00022989"/>
    </source>
</evidence>
<proteinExistence type="predicted"/>
<dbReference type="SUPFAM" id="SSF47473">
    <property type="entry name" value="EF-hand"/>
    <property type="match status" value="1"/>
</dbReference>
<dbReference type="Pfam" id="PF00520">
    <property type="entry name" value="Ion_trans"/>
    <property type="match status" value="1"/>
</dbReference>
<feature type="transmembrane region" description="Helical" evidence="5">
    <location>
        <begin position="228"/>
        <end position="248"/>
    </location>
</feature>
<evidence type="ECO:0000256" key="4">
    <source>
        <dbReference type="ARBA" id="ARBA00023136"/>
    </source>
</evidence>
<name>A0ABP0I0G0_9DINO</name>
<feature type="transmembrane region" description="Helical" evidence="5">
    <location>
        <begin position="151"/>
        <end position="174"/>
    </location>
</feature>
<comment type="caution">
    <text evidence="7">The sequence shown here is derived from an EMBL/GenBank/DDBJ whole genome shotgun (WGS) entry which is preliminary data.</text>
</comment>
<feature type="transmembrane region" description="Helical" evidence="5">
    <location>
        <begin position="88"/>
        <end position="108"/>
    </location>
</feature>
<feature type="transmembrane region" description="Helical" evidence="5">
    <location>
        <begin position="54"/>
        <end position="76"/>
    </location>
</feature>
<feature type="domain" description="Ion transport" evidence="6">
    <location>
        <begin position="4"/>
        <end position="255"/>
    </location>
</feature>
<feature type="transmembrane region" description="Helical" evidence="5">
    <location>
        <begin position="7"/>
        <end position="24"/>
    </location>
</feature>
<dbReference type="Gene3D" id="1.20.120.350">
    <property type="entry name" value="Voltage-gated potassium channels. Chain C"/>
    <property type="match status" value="1"/>
</dbReference>
<dbReference type="EMBL" id="CAXAMM010002314">
    <property type="protein sequence ID" value="CAK8995723.1"/>
    <property type="molecule type" value="Genomic_DNA"/>
</dbReference>
<dbReference type="Gene3D" id="1.10.238.10">
    <property type="entry name" value="EF-hand"/>
    <property type="match status" value="1"/>
</dbReference>
<dbReference type="InterPro" id="IPR027359">
    <property type="entry name" value="Volt_channel_dom_sf"/>
</dbReference>
<sequence length="387" mass="43977">MGPSFEFAVCLLLVVNFMFMAWQLQVHGIGIGHSIGFLRFDQSPEELYPWADGLFWYSDIFFAAVFSLEILIRLVVIGRAFWCHILNWIDFLVVSASWIEFFAEALPFSPTLFLRMVRLGKLLRALRVIRLSRVLESLHLLLKCIVASLQIFFWSVVLLIIIQYCAGMTISYMLSDYMSDASRGSLQQRQEVFRYYGTFSKTALTMFEVLFANWAPACRVLVDNVSEWYSIAFILYRCCVGFAVLNVVNAVFVQSTMRVASVDEELVAAEKAKAQAAYTRRVNALFSEADTSGNGALDLEECRRLLDHPQLQLWLHMLELDTPDLVGLFHMLDDGKGEISLDDLQEGLKRMKGVAKSLDLNKLQHEVAKLHAKVDGLGIQRATQLCL</sequence>
<gene>
    <name evidence="7" type="ORF">SCF082_LOCUS4483</name>
</gene>
<evidence type="ECO:0000256" key="2">
    <source>
        <dbReference type="ARBA" id="ARBA00022692"/>
    </source>
</evidence>
<dbReference type="Gene3D" id="1.10.287.70">
    <property type="match status" value="1"/>
</dbReference>
<accession>A0ABP0I0G0</accession>
<keyword evidence="2 5" id="KW-0812">Transmembrane</keyword>
<keyword evidence="3 5" id="KW-1133">Transmembrane helix</keyword>
<protein>
    <recommendedName>
        <fullName evidence="6">Ion transport domain-containing protein</fullName>
    </recommendedName>
</protein>
<evidence type="ECO:0000256" key="1">
    <source>
        <dbReference type="ARBA" id="ARBA00004141"/>
    </source>
</evidence>
<dbReference type="SUPFAM" id="SSF81324">
    <property type="entry name" value="Voltage-gated potassium channels"/>
    <property type="match status" value="1"/>
</dbReference>
<organism evidence="7 8">
    <name type="scientific">Durusdinium trenchii</name>
    <dbReference type="NCBI Taxonomy" id="1381693"/>
    <lineage>
        <taxon>Eukaryota</taxon>
        <taxon>Sar</taxon>
        <taxon>Alveolata</taxon>
        <taxon>Dinophyceae</taxon>
        <taxon>Suessiales</taxon>
        <taxon>Symbiodiniaceae</taxon>
        <taxon>Durusdinium</taxon>
    </lineage>
</organism>
<dbReference type="PANTHER" id="PTHR10037:SF62">
    <property type="entry name" value="SODIUM CHANNEL PROTEIN 60E"/>
    <property type="match status" value="1"/>
</dbReference>
<keyword evidence="4 5" id="KW-0472">Membrane</keyword>
<dbReference type="InterPro" id="IPR011992">
    <property type="entry name" value="EF-hand-dom_pair"/>
</dbReference>
<keyword evidence="8" id="KW-1185">Reference proteome</keyword>
<dbReference type="InterPro" id="IPR043203">
    <property type="entry name" value="VGCC_Ca_Na"/>
</dbReference>
<evidence type="ECO:0000313" key="8">
    <source>
        <dbReference type="Proteomes" id="UP001642464"/>
    </source>
</evidence>
<evidence type="ECO:0000259" key="6">
    <source>
        <dbReference type="Pfam" id="PF00520"/>
    </source>
</evidence>
<dbReference type="Proteomes" id="UP001642464">
    <property type="component" value="Unassembled WGS sequence"/>
</dbReference>
<evidence type="ECO:0000313" key="7">
    <source>
        <dbReference type="EMBL" id="CAK8995723.1"/>
    </source>
</evidence>
<dbReference type="PANTHER" id="PTHR10037">
    <property type="entry name" value="VOLTAGE-GATED CATION CHANNEL CALCIUM AND SODIUM"/>
    <property type="match status" value="1"/>
</dbReference>
<evidence type="ECO:0000256" key="5">
    <source>
        <dbReference type="SAM" id="Phobius"/>
    </source>
</evidence>
<dbReference type="InterPro" id="IPR005821">
    <property type="entry name" value="Ion_trans_dom"/>
</dbReference>
<feature type="transmembrane region" description="Helical" evidence="5">
    <location>
        <begin position="195"/>
        <end position="216"/>
    </location>
</feature>
<reference evidence="7 8" key="1">
    <citation type="submission" date="2024-02" db="EMBL/GenBank/DDBJ databases">
        <authorList>
            <person name="Chen Y."/>
            <person name="Shah S."/>
            <person name="Dougan E. K."/>
            <person name="Thang M."/>
            <person name="Chan C."/>
        </authorList>
    </citation>
    <scope>NUCLEOTIDE SEQUENCE [LARGE SCALE GENOMIC DNA]</scope>
</reference>